<sequence>MKPLLRTTFLVAGLLATSAAQAATALVTTDLNLRNGPGTRYATIGVLPDGARVNVSGCTSGYGWCRVNYGGRSGWASSRYLATRQGSTGYSGDFSNSAAAIGIPLIAGALIGSALSDRHYHRDRRHYRDRWDRPRWRHRDRWNRPRWRGRDRWDRSRFDRDRPRWRGSRRIVPNMDGPR</sequence>
<name>A0A2S9IXJ8_9HYPH</name>
<comment type="caution">
    <text evidence="4">The sequence shown here is derived from an EMBL/GenBank/DDBJ whole genome shotgun (WGS) entry which is preliminary data.</text>
</comment>
<gene>
    <name evidence="4" type="ORF">C5748_03320</name>
</gene>
<evidence type="ECO:0000313" key="4">
    <source>
        <dbReference type="EMBL" id="PRD45252.1"/>
    </source>
</evidence>
<keyword evidence="1" id="KW-0472">Membrane</keyword>
<keyword evidence="1" id="KW-1133">Transmembrane helix</keyword>
<feature type="chain" id="PRO_5015431219" description="SH3b domain-containing protein" evidence="2">
    <location>
        <begin position="23"/>
        <end position="179"/>
    </location>
</feature>
<dbReference type="SMART" id="SM00287">
    <property type="entry name" value="SH3b"/>
    <property type="match status" value="1"/>
</dbReference>
<feature type="transmembrane region" description="Helical" evidence="1">
    <location>
        <begin position="97"/>
        <end position="115"/>
    </location>
</feature>
<dbReference type="Gene3D" id="2.30.30.40">
    <property type="entry name" value="SH3 Domains"/>
    <property type="match status" value="1"/>
</dbReference>
<dbReference type="InterPro" id="IPR003646">
    <property type="entry name" value="SH3-like_bac-type"/>
</dbReference>
<evidence type="ECO:0000256" key="1">
    <source>
        <dbReference type="SAM" id="Phobius"/>
    </source>
</evidence>
<dbReference type="InterPro" id="IPR052354">
    <property type="entry name" value="Cell_Wall_Dynamics_Protein"/>
</dbReference>
<keyword evidence="5" id="KW-1185">Reference proteome</keyword>
<dbReference type="AlphaFoldDB" id="A0A2S9IXJ8"/>
<feature type="domain" description="SH3b" evidence="3">
    <location>
        <begin position="22"/>
        <end position="85"/>
    </location>
</feature>
<keyword evidence="2" id="KW-0732">Signal</keyword>
<evidence type="ECO:0000259" key="3">
    <source>
        <dbReference type="PROSITE" id="PS51781"/>
    </source>
</evidence>
<proteinExistence type="predicted"/>
<dbReference type="Pfam" id="PF08239">
    <property type="entry name" value="SH3_3"/>
    <property type="match status" value="1"/>
</dbReference>
<accession>A0A2S9IXJ8</accession>
<dbReference type="PROSITE" id="PS51781">
    <property type="entry name" value="SH3B"/>
    <property type="match status" value="1"/>
</dbReference>
<dbReference type="Proteomes" id="UP000239434">
    <property type="component" value="Unassembled WGS sequence"/>
</dbReference>
<evidence type="ECO:0000256" key="2">
    <source>
        <dbReference type="SAM" id="SignalP"/>
    </source>
</evidence>
<feature type="signal peptide" evidence="2">
    <location>
        <begin position="1"/>
        <end position="22"/>
    </location>
</feature>
<dbReference type="PANTHER" id="PTHR34408">
    <property type="entry name" value="FAMILY PROTEIN, PUTATIVE-RELATED"/>
    <property type="match status" value="1"/>
</dbReference>
<reference evidence="4 5" key="1">
    <citation type="submission" date="2018-02" db="EMBL/GenBank/DDBJ databases">
        <title>The draft genome of Phyllobacterium sp. 1N-3.</title>
        <authorList>
            <person name="Liu L."/>
            <person name="Li L."/>
            <person name="Zhang X."/>
            <person name="Wang T."/>
            <person name="Liang L."/>
        </authorList>
    </citation>
    <scope>NUCLEOTIDE SEQUENCE [LARGE SCALE GENOMIC DNA]</scope>
    <source>
        <strain evidence="4 5">1N-3</strain>
    </source>
</reference>
<protein>
    <recommendedName>
        <fullName evidence="3">SH3b domain-containing protein</fullName>
    </recommendedName>
</protein>
<dbReference type="EMBL" id="PVBR01000002">
    <property type="protein sequence ID" value="PRD45252.1"/>
    <property type="molecule type" value="Genomic_DNA"/>
</dbReference>
<evidence type="ECO:0000313" key="5">
    <source>
        <dbReference type="Proteomes" id="UP000239434"/>
    </source>
</evidence>
<dbReference type="RefSeq" id="WP_105740507.1">
    <property type="nucleotide sequence ID" value="NZ_PVBR01000002.1"/>
</dbReference>
<keyword evidence="1" id="KW-0812">Transmembrane</keyword>
<organism evidence="4 5">
    <name type="scientific">Phyllobacterium phragmitis</name>
    <dbReference type="NCBI Taxonomy" id="2670329"/>
    <lineage>
        <taxon>Bacteria</taxon>
        <taxon>Pseudomonadati</taxon>
        <taxon>Pseudomonadota</taxon>
        <taxon>Alphaproteobacteria</taxon>
        <taxon>Hyphomicrobiales</taxon>
        <taxon>Phyllobacteriaceae</taxon>
        <taxon>Phyllobacterium</taxon>
    </lineage>
</organism>